<name>A0ABV9K9Z3_9PORP</name>
<feature type="transmembrane region" description="Helical" evidence="1">
    <location>
        <begin position="7"/>
        <end position="23"/>
    </location>
</feature>
<accession>A0ABV9K9Z3</accession>
<sequence length="174" mass="19624">MDFRQIIIILVSIVILAFAQVWIFSPMALFGYATPLVYTFILLLIPNRSGPSTNLILCFLTGVLVDILGGSPGLNTAAFTFVGLIRNYLAIPFLQSEENRINEKPGIYSMGANFYIFLFLLTGIHTIALFLLDSLQLFNISYFLLHTVASWIATFLLNLLLYFIFGQKRVVHHI</sequence>
<keyword evidence="1" id="KW-0472">Membrane</keyword>
<organism evidence="2 3">
    <name type="scientific">Falsiporphyromonas endometrii</name>
    <dbReference type="NCBI Taxonomy" id="1387297"/>
    <lineage>
        <taxon>Bacteria</taxon>
        <taxon>Pseudomonadati</taxon>
        <taxon>Bacteroidota</taxon>
        <taxon>Bacteroidia</taxon>
        <taxon>Bacteroidales</taxon>
        <taxon>Porphyromonadaceae</taxon>
        <taxon>Falsiporphyromonas</taxon>
    </lineage>
</organism>
<feature type="transmembrane region" description="Helical" evidence="1">
    <location>
        <begin position="114"/>
        <end position="132"/>
    </location>
</feature>
<dbReference type="EMBL" id="JBHSGO010000215">
    <property type="protein sequence ID" value="MFC4666791.1"/>
    <property type="molecule type" value="Genomic_DNA"/>
</dbReference>
<keyword evidence="1" id="KW-1133">Transmembrane helix</keyword>
<reference evidence="3" key="1">
    <citation type="journal article" date="2019" name="Int. J. Syst. Evol. Microbiol.">
        <title>The Global Catalogue of Microorganisms (GCM) 10K type strain sequencing project: providing services to taxonomists for standard genome sequencing and annotation.</title>
        <authorList>
            <consortium name="The Broad Institute Genomics Platform"/>
            <consortium name="The Broad Institute Genome Sequencing Center for Infectious Disease"/>
            <person name="Wu L."/>
            <person name="Ma J."/>
        </authorList>
    </citation>
    <scope>NUCLEOTIDE SEQUENCE [LARGE SCALE GENOMIC DNA]</scope>
    <source>
        <strain evidence="3">CGMCC 4.7357</strain>
    </source>
</reference>
<dbReference type="RefSeq" id="WP_380080199.1">
    <property type="nucleotide sequence ID" value="NZ_JBHSGO010000215.1"/>
</dbReference>
<keyword evidence="3" id="KW-1185">Reference proteome</keyword>
<keyword evidence="1" id="KW-0812">Transmembrane</keyword>
<dbReference type="Proteomes" id="UP001596020">
    <property type="component" value="Unassembled WGS sequence"/>
</dbReference>
<comment type="caution">
    <text evidence="2">The sequence shown here is derived from an EMBL/GenBank/DDBJ whole genome shotgun (WGS) entry which is preliminary data.</text>
</comment>
<feature type="transmembrane region" description="Helical" evidence="1">
    <location>
        <begin position="144"/>
        <end position="165"/>
    </location>
</feature>
<evidence type="ECO:0000313" key="3">
    <source>
        <dbReference type="Proteomes" id="UP001596020"/>
    </source>
</evidence>
<protein>
    <submittedName>
        <fullName evidence="2">Rod shape-determining protein MreD</fullName>
    </submittedName>
</protein>
<evidence type="ECO:0000313" key="2">
    <source>
        <dbReference type="EMBL" id="MFC4666791.1"/>
    </source>
</evidence>
<proteinExistence type="predicted"/>
<gene>
    <name evidence="2" type="ORF">ACFO3G_09325</name>
</gene>
<evidence type="ECO:0000256" key="1">
    <source>
        <dbReference type="SAM" id="Phobius"/>
    </source>
</evidence>